<dbReference type="OrthoDB" id="5427415at2759"/>
<sequence>MSEITFGTPAATATLEKPKTSESPKISGDPKTLQEPRAAEQLTTLVKKDKEAEGPQTPEEPNTPAQQPEPPKKPRTPRADLSTEFEPEPAEEALATRAEHVESTKVEAPSSPLSPATTESDDDNYNSLDSPESPPGPVSSPEDSSPEDSPNLPSPSPSPSPSPPSSRGRHTRHSRSLRLAPLSVICRHTHVTHSGCVHTESTIGRICRKVELCADGVLNNWQQLGDCDMCDDSKNLNWDMDSMDGGDSGNDCESESGREDYDGEDEEGLVVGVGRKGVGVKKAEEVTVTESPAGLRKSNRKRAHEDEDEEETQRRKRRRVSFDATLQIQHFKS</sequence>
<evidence type="ECO:0000313" key="2">
    <source>
        <dbReference type="EMBL" id="RPB07640.1"/>
    </source>
</evidence>
<proteinExistence type="predicted"/>
<evidence type="ECO:0000313" key="3">
    <source>
        <dbReference type="Proteomes" id="UP000277580"/>
    </source>
</evidence>
<organism evidence="2 3">
    <name type="scientific">Morchella conica CCBAS932</name>
    <dbReference type="NCBI Taxonomy" id="1392247"/>
    <lineage>
        <taxon>Eukaryota</taxon>
        <taxon>Fungi</taxon>
        <taxon>Dikarya</taxon>
        <taxon>Ascomycota</taxon>
        <taxon>Pezizomycotina</taxon>
        <taxon>Pezizomycetes</taxon>
        <taxon>Pezizales</taxon>
        <taxon>Morchellaceae</taxon>
        <taxon>Morchella</taxon>
    </lineage>
</organism>
<accession>A0A3N4KAW3</accession>
<keyword evidence="3" id="KW-1185">Reference proteome</keyword>
<dbReference type="InParanoid" id="A0A3N4KAW3"/>
<reference evidence="2 3" key="1">
    <citation type="journal article" date="2018" name="Nat. Ecol. Evol.">
        <title>Pezizomycetes genomes reveal the molecular basis of ectomycorrhizal truffle lifestyle.</title>
        <authorList>
            <person name="Murat C."/>
            <person name="Payen T."/>
            <person name="Noel B."/>
            <person name="Kuo A."/>
            <person name="Morin E."/>
            <person name="Chen J."/>
            <person name="Kohler A."/>
            <person name="Krizsan K."/>
            <person name="Balestrini R."/>
            <person name="Da Silva C."/>
            <person name="Montanini B."/>
            <person name="Hainaut M."/>
            <person name="Levati E."/>
            <person name="Barry K.W."/>
            <person name="Belfiori B."/>
            <person name="Cichocki N."/>
            <person name="Clum A."/>
            <person name="Dockter R.B."/>
            <person name="Fauchery L."/>
            <person name="Guy J."/>
            <person name="Iotti M."/>
            <person name="Le Tacon F."/>
            <person name="Lindquist E.A."/>
            <person name="Lipzen A."/>
            <person name="Malagnac F."/>
            <person name="Mello A."/>
            <person name="Molinier V."/>
            <person name="Miyauchi S."/>
            <person name="Poulain J."/>
            <person name="Riccioni C."/>
            <person name="Rubini A."/>
            <person name="Sitrit Y."/>
            <person name="Splivallo R."/>
            <person name="Traeger S."/>
            <person name="Wang M."/>
            <person name="Zifcakova L."/>
            <person name="Wipf D."/>
            <person name="Zambonelli A."/>
            <person name="Paolocci F."/>
            <person name="Nowrousian M."/>
            <person name="Ottonello S."/>
            <person name="Baldrian P."/>
            <person name="Spatafora J.W."/>
            <person name="Henrissat B."/>
            <person name="Nagy L.G."/>
            <person name="Aury J.M."/>
            <person name="Wincker P."/>
            <person name="Grigoriev I.V."/>
            <person name="Bonfante P."/>
            <person name="Martin F.M."/>
        </authorList>
    </citation>
    <scope>NUCLEOTIDE SEQUENCE [LARGE SCALE GENOMIC DNA]</scope>
    <source>
        <strain evidence="2 3">CCBAS932</strain>
    </source>
</reference>
<feature type="compositionally biased region" description="Pro residues" evidence="1">
    <location>
        <begin position="152"/>
        <end position="164"/>
    </location>
</feature>
<feature type="region of interest" description="Disordered" evidence="1">
    <location>
        <begin position="241"/>
        <end position="333"/>
    </location>
</feature>
<feature type="region of interest" description="Disordered" evidence="1">
    <location>
        <begin position="1"/>
        <end position="174"/>
    </location>
</feature>
<dbReference type="EMBL" id="ML119178">
    <property type="protein sequence ID" value="RPB07640.1"/>
    <property type="molecule type" value="Genomic_DNA"/>
</dbReference>
<dbReference type="Proteomes" id="UP000277580">
    <property type="component" value="Unassembled WGS sequence"/>
</dbReference>
<evidence type="ECO:0000256" key="1">
    <source>
        <dbReference type="SAM" id="MobiDB-lite"/>
    </source>
</evidence>
<dbReference type="AlphaFoldDB" id="A0A3N4KAW3"/>
<gene>
    <name evidence="2" type="ORF">P167DRAFT_598159</name>
</gene>
<protein>
    <submittedName>
        <fullName evidence="2">Uncharacterized protein</fullName>
    </submittedName>
</protein>
<name>A0A3N4KAW3_9PEZI</name>
<feature type="compositionally biased region" description="Polar residues" evidence="1">
    <location>
        <begin position="324"/>
        <end position="333"/>
    </location>
</feature>
<feature type="compositionally biased region" description="Low complexity" evidence="1">
    <location>
        <begin position="139"/>
        <end position="151"/>
    </location>
</feature>